<sequence>MKYFGTPLGYGAAMAMSIGLAGCEQPPKEDPVSITAEFTLPEPITNNAVAAADGPEGPTIYSFNGLKSGKLWSDASKSAFACVIATKTCSALPDLPVKEG</sequence>
<evidence type="ECO:0000313" key="1">
    <source>
        <dbReference type="EMBL" id="VAW03422.1"/>
    </source>
</evidence>
<organism evidence="1">
    <name type="scientific">hydrothermal vent metagenome</name>
    <dbReference type="NCBI Taxonomy" id="652676"/>
    <lineage>
        <taxon>unclassified sequences</taxon>
        <taxon>metagenomes</taxon>
        <taxon>ecological metagenomes</taxon>
    </lineage>
</organism>
<protein>
    <submittedName>
        <fullName evidence="1">Uncharacterized protein</fullName>
    </submittedName>
</protein>
<dbReference type="EMBL" id="UOEF01000374">
    <property type="protein sequence ID" value="VAW03422.1"/>
    <property type="molecule type" value="Genomic_DNA"/>
</dbReference>
<gene>
    <name evidence="1" type="ORF">MNBD_ALPHA04-199</name>
</gene>
<name>A0A3B0SMC5_9ZZZZ</name>
<accession>A0A3B0SMC5</accession>
<dbReference type="PROSITE" id="PS51257">
    <property type="entry name" value="PROKAR_LIPOPROTEIN"/>
    <property type="match status" value="1"/>
</dbReference>
<feature type="non-terminal residue" evidence="1">
    <location>
        <position position="100"/>
    </location>
</feature>
<proteinExistence type="predicted"/>
<reference evidence="1" key="1">
    <citation type="submission" date="2018-06" db="EMBL/GenBank/DDBJ databases">
        <authorList>
            <person name="Zhirakovskaya E."/>
        </authorList>
    </citation>
    <scope>NUCLEOTIDE SEQUENCE</scope>
</reference>
<dbReference type="AlphaFoldDB" id="A0A3B0SMC5"/>